<accession>A0A5B2WCK3</accession>
<evidence type="ECO:0000313" key="2">
    <source>
        <dbReference type="EMBL" id="KAA2248884.1"/>
    </source>
</evidence>
<keyword evidence="2" id="KW-0067">ATP-binding</keyword>
<reference evidence="2 3" key="1">
    <citation type="submission" date="2019-09" db="EMBL/GenBank/DDBJ databases">
        <title>Goodfellowia gen. nov., a new genus of the Pseudonocardineae related to Actinoalloteichus, containing Goodfellowia coeruleoviolacea gen. nov., comb. nov. gen. nov., comb. nov.</title>
        <authorList>
            <person name="Labeda D."/>
        </authorList>
    </citation>
    <scope>NUCLEOTIDE SEQUENCE [LARGE SCALE GENOMIC DNA]</scope>
    <source>
        <strain evidence="2 3">AN110305</strain>
    </source>
</reference>
<dbReference type="Proteomes" id="UP000323454">
    <property type="component" value="Unassembled WGS sequence"/>
</dbReference>
<name>A0A5B2WCK3_9PSEU</name>
<gene>
    <name evidence="2" type="ORF">F0L68_39580</name>
</gene>
<evidence type="ECO:0000256" key="1">
    <source>
        <dbReference type="SAM" id="MobiDB-lite"/>
    </source>
</evidence>
<comment type="caution">
    <text evidence="2">The sequence shown here is derived from an EMBL/GenBank/DDBJ whole genome shotgun (WGS) entry which is preliminary data.</text>
</comment>
<evidence type="ECO:0000313" key="3">
    <source>
        <dbReference type="Proteomes" id="UP000323454"/>
    </source>
</evidence>
<organism evidence="2 3">
    <name type="scientific">Solihabitans fulvus</name>
    <dbReference type="NCBI Taxonomy" id="1892852"/>
    <lineage>
        <taxon>Bacteria</taxon>
        <taxon>Bacillati</taxon>
        <taxon>Actinomycetota</taxon>
        <taxon>Actinomycetes</taxon>
        <taxon>Pseudonocardiales</taxon>
        <taxon>Pseudonocardiaceae</taxon>
        <taxon>Solihabitans</taxon>
    </lineage>
</organism>
<keyword evidence="2" id="KW-0547">Nucleotide-binding</keyword>
<proteinExistence type="predicted"/>
<feature type="region of interest" description="Disordered" evidence="1">
    <location>
        <begin position="1"/>
        <end position="27"/>
    </location>
</feature>
<reference evidence="2 3" key="2">
    <citation type="submission" date="2019-09" db="EMBL/GenBank/DDBJ databases">
        <authorList>
            <person name="Jin C."/>
        </authorList>
    </citation>
    <scope>NUCLEOTIDE SEQUENCE [LARGE SCALE GENOMIC DNA]</scope>
    <source>
        <strain evidence="2 3">AN110305</strain>
    </source>
</reference>
<feature type="non-terminal residue" evidence="2">
    <location>
        <position position="27"/>
    </location>
</feature>
<dbReference type="GO" id="GO:0005524">
    <property type="term" value="F:ATP binding"/>
    <property type="evidence" value="ECO:0007669"/>
    <property type="project" value="UniProtKB-KW"/>
</dbReference>
<dbReference type="EMBL" id="VUOB01000103">
    <property type="protein sequence ID" value="KAA2248884.1"/>
    <property type="molecule type" value="Genomic_DNA"/>
</dbReference>
<protein>
    <submittedName>
        <fullName evidence="2">ATP-binding protein</fullName>
    </submittedName>
</protein>
<keyword evidence="3" id="KW-1185">Reference proteome</keyword>
<sequence>MGFAGSSPRDSADGGRKTATSAKIVVA</sequence>
<dbReference type="AlphaFoldDB" id="A0A5B2WCK3"/>